<dbReference type="Proteomes" id="UP000189177">
    <property type="component" value="Unassembled WGS sequence"/>
</dbReference>
<keyword evidence="3" id="KW-0812">Transmembrane</keyword>
<keyword evidence="1" id="KW-0175">Coiled coil</keyword>
<dbReference type="Gene3D" id="1.20.58.2200">
    <property type="match status" value="1"/>
</dbReference>
<organism evidence="5 6">
    <name type="scientific">Thioalkalivibrio halophilus</name>
    <dbReference type="NCBI Taxonomy" id="252474"/>
    <lineage>
        <taxon>Bacteria</taxon>
        <taxon>Pseudomonadati</taxon>
        <taxon>Pseudomonadota</taxon>
        <taxon>Gammaproteobacteria</taxon>
        <taxon>Chromatiales</taxon>
        <taxon>Ectothiorhodospiraceae</taxon>
        <taxon>Thioalkalivibrio</taxon>
    </lineage>
</organism>
<dbReference type="NCBIfam" id="TIGR03505">
    <property type="entry name" value="FimV_core"/>
    <property type="match status" value="1"/>
</dbReference>
<feature type="region of interest" description="Disordered" evidence="2">
    <location>
        <begin position="583"/>
        <end position="778"/>
    </location>
</feature>
<evidence type="ECO:0000259" key="4">
    <source>
        <dbReference type="Pfam" id="PF25800"/>
    </source>
</evidence>
<dbReference type="InterPro" id="IPR038440">
    <property type="entry name" value="FimV_C_sf"/>
</dbReference>
<dbReference type="STRING" id="252474.B1A74_00495"/>
<sequence length="825" mass="86849">MLVAPASSSSVGLGDPQIRSTLNQALDVRVALRGEAATDESLQVRQASEERYRRAGLDRGRVPGDLRVELRGEGQDREVVLRTREPVREPYIGILLEARWDGGRSYRELNLLLDPPGTLPDDRAAARTTATDDDRRAPQDTYRVRSGDTLYAIVQRAGLSGVSNEQAMLAFLRENPDAFIDGNVNALRADVELSAPDRAALEAVDAAGAREEIQRQTEDWQARTRPEPEPEPEPEVAEEVTEEADPDAAEEAVEEEVRDEPEEDAEAREEESEREDGEAVAAEDDADAVDDRLEIVTDVLPEGEEAALIAESPEVVQEALISQRAEMDEMREEIARMRESLQDREQVAEIASEELATLEGQLAELQDERAELRARMEEAEAERDAPLHQRIMNDPLLMMMAIALVVLLVLVLLAFARGGRGGGPGGPGGDRNARVDNSGVKATPDPRSGYEAREEASEASVSGAAVAGATGVAAGGAVAASAGGTGAEPQDETPATPARPGDGDDGGMSQPEEAVGEPTPAGESGASETAGMSADDVLAEVDVCLAYGMNDQAVDTLSSAIDDEPGNLQYRLKLVEAFAAQGRDSEMRQAAASLRERLGPEDGEIREKLADLEAGSGDASAASGTPSADTAASDSADEPGEFDLSGFAEEQEASGADEPTAPEKAAGELDGGMDFEADTGLDEELAAASQGSEAGNAAGDLDDLDNLSFDIEESDLPSSDDSQPAGGDAGGDVPSMDLDELLGDEAGAGEPPVASAEADEPAAEEPAAPAAEGEDDNETRLNLAQAYADMGDQEGAQDLIDEIMASGSDEEKERARAIQDQLKDA</sequence>
<evidence type="ECO:0000313" key="6">
    <source>
        <dbReference type="Proteomes" id="UP000189177"/>
    </source>
</evidence>
<feature type="region of interest" description="Disordered" evidence="2">
    <location>
        <begin position="805"/>
        <end position="825"/>
    </location>
</feature>
<feature type="compositionally biased region" description="Acidic residues" evidence="2">
    <location>
        <begin position="700"/>
        <end position="715"/>
    </location>
</feature>
<name>A0A1V3A290_9GAMM</name>
<feature type="region of interest" description="Disordered" evidence="2">
    <location>
        <begin position="205"/>
        <end position="285"/>
    </location>
</feature>
<feature type="transmembrane region" description="Helical" evidence="3">
    <location>
        <begin position="396"/>
        <end position="416"/>
    </location>
</feature>
<accession>A0A1V3A290</accession>
<dbReference type="InterPro" id="IPR020011">
    <property type="entry name" value="FimV_C"/>
</dbReference>
<protein>
    <recommendedName>
        <fullName evidence="4">FimV N-terminal domain-containing protein</fullName>
    </recommendedName>
</protein>
<feature type="region of interest" description="Disordered" evidence="2">
    <location>
        <begin position="421"/>
        <end position="456"/>
    </location>
</feature>
<evidence type="ECO:0000256" key="1">
    <source>
        <dbReference type="SAM" id="Coils"/>
    </source>
</evidence>
<dbReference type="InterPro" id="IPR020012">
    <property type="entry name" value="LysM_FimV"/>
</dbReference>
<feature type="region of interest" description="Disordered" evidence="2">
    <location>
        <begin position="117"/>
        <end position="138"/>
    </location>
</feature>
<dbReference type="RefSeq" id="WP_077243456.1">
    <property type="nucleotide sequence ID" value="NZ_MUZR01000002.1"/>
</dbReference>
<comment type="caution">
    <text evidence="5">The sequence shown here is derived from an EMBL/GenBank/DDBJ whole genome shotgun (WGS) entry which is preliminary data.</text>
</comment>
<feature type="compositionally biased region" description="Low complexity" evidence="2">
    <location>
        <begin position="614"/>
        <end position="634"/>
    </location>
</feature>
<keyword evidence="3" id="KW-1133">Transmembrane helix</keyword>
<dbReference type="CDD" id="cd00118">
    <property type="entry name" value="LysM"/>
    <property type="match status" value="1"/>
</dbReference>
<keyword evidence="6" id="KW-1185">Reference proteome</keyword>
<dbReference type="NCBIfam" id="TIGR03504">
    <property type="entry name" value="FimV_Cterm"/>
    <property type="match status" value="1"/>
</dbReference>
<dbReference type="InterPro" id="IPR018392">
    <property type="entry name" value="LysM"/>
</dbReference>
<dbReference type="InterPro" id="IPR057840">
    <property type="entry name" value="FimV_N"/>
</dbReference>
<reference evidence="5 6" key="1">
    <citation type="submission" date="2017-02" db="EMBL/GenBank/DDBJ databases">
        <title>Genomic diversity within the haloalkaliphilic genus Thioalkalivibrio.</title>
        <authorList>
            <person name="Ahn A.-C."/>
            <person name="Meier-Kolthoff J."/>
            <person name="Overmars L."/>
            <person name="Richter M."/>
            <person name="Woyke T."/>
            <person name="Sorokin D.Y."/>
            <person name="Muyzer G."/>
        </authorList>
    </citation>
    <scope>NUCLEOTIDE SEQUENCE [LARGE SCALE GENOMIC DNA]</scope>
    <source>
        <strain evidence="5 6">HL17</strain>
    </source>
</reference>
<dbReference type="OrthoDB" id="5298707at2"/>
<dbReference type="Pfam" id="PF25800">
    <property type="entry name" value="FimV_N"/>
    <property type="match status" value="1"/>
</dbReference>
<evidence type="ECO:0000313" key="5">
    <source>
        <dbReference type="EMBL" id="OOC11480.1"/>
    </source>
</evidence>
<evidence type="ECO:0000256" key="3">
    <source>
        <dbReference type="SAM" id="Phobius"/>
    </source>
</evidence>
<dbReference type="EMBL" id="MUZR01000002">
    <property type="protein sequence ID" value="OOC11480.1"/>
    <property type="molecule type" value="Genomic_DNA"/>
</dbReference>
<feature type="compositionally biased region" description="Basic and acidic residues" evidence="2">
    <location>
        <begin position="809"/>
        <end position="825"/>
    </location>
</feature>
<feature type="domain" description="FimV N-terminal" evidence="4">
    <location>
        <begin position="11"/>
        <end position="116"/>
    </location>
</feature>
<keyword evidence="3" id="KW-0472">Membrane</keyword>
<feature type="compositionally biased region" description="Acidic residues" evidence="2">
    <location>
        <begin position="671"/>
        <end position="685"/>
    </location>
</feature>
<feature type="compositionally biased region" description="Basic and acidic residues" evidence="2">
    <location>
        <begin position="594"/>
        <end position="611"/>
    </location>
</feature>
<gene>
    <name evidence="5" type="ORF">B1A74_00495</name>
</gene>
<evidence type="ECO:0000256" key="2">
    <source>
        <dbReference type="SAM" id="MobiDB-lite"/>
    </source>
</evidence>
<feature type="compositionally biased region" description="Acidic residues" evidence="2">
    <location>
        <begin position="229"/>
        <end position="285"/>
    </location>
</feature>
<feature type="coiled-coil region" evidence="1">
    <location>
        <begin position="320"/>
        <end position="382"/>
    </location>
</feature>
<feature type="compositionally biased region" description="Basic and acidic residues" evidence="2">
    <location>
        <begin position="208"/>
        <end position="228"/>
    </location>
</feature>
<feature type="compositionally biased region" description="Basic and acidic residues" evidence="2">
    <location>
        <begin position="120"/>
        <end position="138"/>
    </location>
</feature>
<dbReference type="AlphaFoldDB" id="A0A1V3A290"/>
<proteinExistence type="predicted"/>
<feature type="region of interest" description="Disordered" evidence="2">
    <location>
        <begin position="479"/>
        <end position="532"/>
    </location>
</feature>